<organism evidence="4 5">
    <name type="scientific">Streblomastix strix</name>
    <dbReference type="NCBI Taxonomy" id="222440"/>
    <lineage>
        <taxon>Eukaryota</taxon>
        <taxon>Metamonada</taxon>
        <taxon>Preaxostyla</taxon>
        <taxon>Oxymonadida</taxon>
        <taxon>Streblomastigidae</taxon>
        <taxon>Streblomastix</taxon>
    </lineage>
</organism>
<evidence type="ECO:0000256" key="1">
    <source>
        <dbReference type="ARBA" id="ARBA00004123"/>
    </source>
</evidence>
<dbReference type="PANTHER" id="PTHR13021">
    <property type="entry name" value="PRE-MRNA-SPLICING FACTOR ISY1"/>
    <property type="match status" value="1"/>
</dbReference>
<dbReference type="InterPro" id="IPR037200">
    <property type="entry name" value="Isy1_sf"/>
</dbReference>
<evidence type="ECO:0000256" key="2">
    <source>
        <dbReference type="ARBA" id="ARBA00007002"/>
    </source>
</evidence>
<evidence type="ECO:0000256" key="3">
    <source>
        <dbReference type="ARBA" id="ARBA00023242"/>
    </source>
</evidence>
<evidence type="ECO:0000313" key="4">
    <source>
        <dbReference type="EMBL" id="KAA6372745.1"/>
    </source>
</evidence>
<dbReference type="Gene3D" id="1.10.287.660">
    <property type="entry name" value="Helix hairpin bin"/>
    <property type="match status" value="1"/>
</dbReference>
<gene>
    <name evidence="4" type="ORF">EZS28_031728</name>
</gene>
<comment type="subcellular location">
    <subcellularLocation>
        <location evidence="1">Nucleus</location>
    </subcellularLocation>
</comment>
<dbReference type="EMBL" id="SNRW01013331">
    <property type="protein sequence ID" value="KAA6372745.1"/>
    <property type="molecule type" value="Genomic_DNA"/>
</dbReference>
<protein>
    <submittedName>
        <fullName evidence="4">Putative pre-mRNA-splicing factor ISY1</fullName>
    </submittedName>
</protein>
<comment type="caution">
    <text evidence="4">The sequence shown here is derived from an EMBL/GenBank/DDBJ whole genome shotgun (WGS) entry which is preliminary data.</text>
</comment>
<sequence length="176" mass="20724">MARSEEKANAMLNRFVAMKAEERKQLLPEQRPFNINECSDLARAQHWRKQVVLEITRKSNVIQNESIGEHRIRDLNDVINKLFVEKWRWEKKIIELGGPSLLDSMEQPKYRFFGAAKNLDGVRELIAQQAPDTKQKTRRDLNKLIDYEYYGFADEDDPELLEAERKAELKLKHIAD</sequence>
<dbReference type="SUPFAM" id="SSF140102">
    <property type="entry name" value="ISY1 domain-like"/>
    <property type="match status" value="1"/>
</dbReference>
<dbReference type="Proteomes" id="UP000324800">
    <property type="component" value="Unassembled WGS sequence"/>
</dbReference>
<dbReference type="GO" id="GO:0000350">
    <property type="term" value="P:generation of catalytic spliceosome for second transesterification step"/>
    <property type="evidence" value="ECO:0007669"/>
    <property type="project" value="InterPro"/>
</dbReference>
<dbReference type="GO" id="GO:0005634">
    <property type="term" value="C:nucleus"/>
    <property type="evidence" value="ECO:0007669"/>
    <property type="project" value="UniProtKB-SubCell"/>
</dbReference>
<dbReference type="OrthoDB" id="1739576at2759"/>
<dbReference type="InterPro" id="IPR029012">
    <property type="entry name" value="Helix_hairpin_bin_sf"/>
</dbReference>
<evidence type="ECO:0000313" key="5">
    <source>
        <dbReference type="Proteomes" id="UP000324800"/>
    </source>
</evidence>
<keyword evidence="3" id="KW-0539">Nucleus</keyword>
<proteinExistence type="inferred from homology"/>
<dbReference type="Pfam" id="PF06246">
    <property type="entry name" value="Isy1"/>
    <property type="match status" value="1"/>
</dbReference>
<dbReference type="FunFam" id="1.10.287.660:FF:000001">
    <property type="entry name" value="pre-mRNA-splicing factor ISY1 homolog"/>
    <property type="match status" value="1"/>
</dbReference>
<name>A0A5J4USL2_9EUKA</name>
<reference evidence="4 5" key="1">
    <citation type="submission" date="2019-03" db="EMBL/GenBank/DDBJ databases">
        <title>Single cell metagenomics reveals metabolic interactions within the superorganism composed of flagellate Streblomastix strix and complex community of Bacteroidetes bacteria on its surface.</title>
        <authorList>
            <person name="Treitli S.C."/>
            <person name="Kolisko M."/>
            <person name="Husnik F."/>
            <person name="Keeling P."/>
            <person name="Hampl V."/>
        </authorList>
    </citation>
    <scope>NUCLEOTIDE SEQUENCE [LARGE SCALE GENOMIC DNA]</scope>
    <source>
        <strain evidence="4">ST1C</strain>
    </source>
</reference>
<dbReference type="AlphaFoldDB" id="A0A5J4USL2"/>
<dbReference type="InterPro" id="IPR009360">
    <property type="entry name" value="Isy1"/>
</dbReference>
<accession>A0A5J4USL2</accession>
<comment type="similarity">
    <text evidence="2">Belongs to the ISY1 family.</text>
</comment>